<protein>
    <recommendedName>
        <fullName evidence="4">DUF1570 domain-containing protein</fullName>
    </recommendedName>
</protein>
<evidence type="ECO:0000313" key="3">
    <source>
        <dbReference type="Proteomes" id="UP000006512"/>
    </source>
</evidence>
<reference evidence="3" key="1">
    <citation type="submission" date="2011-03" db="EMBL/GenBank/DDBJ databases">
        <title>Draft genome sequence of Brevundimonas diminuta.</title>
        <authorList>
            <person name="Brown P.J.B."/>
            <person name="Buechlein A."/>
            <person name="Hemmerich C."/>
            <person name="Brun Y.V."/>
        </authorList>
    </citation>
    <scope>NUCLEOTIDE SEQUENCE [LARGE SCALE GENOMIC DNA]</scope>
    <source>
        <strain evidence="3">C19</strain>
    </source>
</reference>
<dbReference type="AlphaFoldDB" id="F4QSM0"/>
<feature type="chain" id="PRO_5003321086" description="DUF1570 domain-containing protein" evidence="1">
    <location>
        <begin position="23"/>
        <end position="532"/>
    </location>
</feature>
<dbReference type="eggNOG" id="COG5010">
    <property type="taxonomic scope" value="Bacteria"/>
</dbReference>
<dbReference type="SUPFAM" id="SSF48452">
    <property type="entry name" value="TPR-like"/>
    <property type="match status" value="1"/>
</dbReference>
<keyword evidence="3" id="KW-1185">Reference proteome</keyword>
<dbReference type="STRING" id="715226.ABI_41630"/>
<accession>F4QSM0</accession>
<name>F4QSM0_9CAUL</name>
<evidence type="ECO:0008006" key="4">
    <source>
        <dbReference type="Google" id="ProtNLM"/>
    </source>
</evidence>
<proteinExistence type="predicted"/>
<dbReference type="RefSeq" id="WP_006274935.1">
    <property type="nucleotide sequence ID" value="NZ_GL883080.1"/>
</dbReference>
<feature type="signal peptide" evidence="1">
    <location>
        <begin position="1"/>
        <end position="22"/>
    </location>
</feature>
<dbReference type="Gene3D" id="1.25.40.10">
    <property type="entry name" value="Tetratricopeptide repeat domain"/>
    <property type="match status" value="1"/>
</dbReference>
<dbReference type="EMBL" id="GL883080">
    <property type="protein sequence ID" value="EGF89740.1"/>
    <property type="molecule type" value="Genomic_DNA"/>
</dbReference>
<sequence length="532" mass="58697">MKHWLTAALAACGLLAAGSVQAADTWVRAESDHFVVYSNARAAAAEGYLKRLEQYRYVLSAMYGMTGEASGPEQKLNIYFVKDFSDLKQVWPKIDPYVLGFVTPCTDGMNAYALYDGDRLSDAKVTRQEENTSQTVVFHEYAHQFMHLRSRDPFPRWFMEGFAEFYGTAAIKDDQAVVGMAWSNRVYQLTSPGTSLDYEAMLRDDYKVTRKMDDFHAKSWLLTHWILSDPARVQTLFAYVEARNGGEDPVLAFEKVFGLTMKDLKRTLTKYLTGKDLQATVYRLGGMPQPSVTLTTLPASADKLIMWDARSSTCASGESQDLLKSITAEAAKYPGDEYAQGVKARADIIIGDEALALDYYTAYTAAHPDDAQGFHWLGKTLLFMAYHDKLVAGETKDGQIKKARSAFMKAYKLAPSDPVNLYYLSRTALPGADYPDDNSLNAAVQAHMLSPGIETYARNAAVMLLNKGRLEDAAEMLVPVANDPHGGSAAESARAIIEAIRKGATRDEALALLQAATEDTPEGEEGEEGDDS</sequence>
<dbReference type="Proteomes" id="UP000006512">
    <property type="component" value="Unassembled WGS sequence"/>
</dbReference>
<dbReference type="OrthoDB" id="5523615at2"/>
<keyword evidence="1" id="KW-0732">Signal</keyword>
<gene>
    <name evidence="2" type="ORF">ABI_41630</name>
</gene>
<evidence type="ECO:0000256" key="1">
    <source>
        <dbReference type="SAM" id="SignalP"/>
    </source>
</evidence>
<organism evidence="2 3">
    <name type="scientific">Asticcacaulis biprosthecium C19</name>
    <dbReference type="NCBI Taxonomy" id="715226"/>
    <lineage>
        <taxon>Bacteria</taxon>
        <taxon>Pseudomonadati</taxon>
        <taxon>Pseudomonadota</taxon>
        <taxon>Alphaproteobacteria</taxon>
        <taxon>Caulobacterales</taxon>
        <taxon>Caulobacteraceae</taxon>
        <taxon>Asticcacaulis</taxon>
    </lineage>
</organism>
<dbReference type="HOGENOM" id="CLU_040392_0_0_5"/>
<dbReference type="InterPro" id="IPR011990">
    <property type="entry name" value="TPR-like_helical_dom_sf"/>
</dbReference>
<evidence type="ECO:0000313" key="2">
    <source>
        <dbReference type="EMBL" id="EGF89740.1"/>
    </source>
</evidence>